<dbReference type="Proteomes" id="UP001485043">
    <property type="component" value="Unassembled WGS sequence"/>
</dbReference>
<dbReference type="AlphaFoldDB" id="A0AAW1SCJ2"/>
<reference evidence="2 3" key="1">
    <citation type="journal article" date="2024" name="Nat. Commun.">
        <title>Phylogenomics reveals the evolutionary origins of lichenization in chlorophyte algae.</title>
        <authorList>
            <person name="Puginier C."/>
            <person name="Libourel C."/>
            <person name="Otte J."/>
            <person name="Skaloud P."/>
            <person name="Haon M."/>
            <person name="Grisel S."/>
            <person name="Petersen M."/>
            <person name="Berrin J.G."/>
            <person name="Delaux P.M."/>
            <person name="Dal Grande F."/>
            <person name="Keller J."/>
        </authorList>
    </citation>
    <scope>NUCLEOTIDE SEQUENCE [LARGE SCALE GENOMIC DNA]</scope>
    <source>
        <strain evidence="2 3">SAG 2523</strain>
    </source>
</reference>
<sequence>MARAPGNAAGRGTSAAATLLSLTPKGIALKLVRTSHAPGAHQRSCLPLREIDLYNFQGLLKHEGKARYGEQYRTWQTKAASFEIEGHAPVRGCSSMLIVAHNAVNQAMVAAALGLPPTYFRRMLQSNQQRPSLICSRMGQARRQLPSTGSTRQAFALN</sequence>
<dbReference type="EMBL" id="JALJOV010001696">
    <property type="protein sequence ID" value="KAK9843377.1"/>
    <property type="molecule type" value="Genomic_DNA"/>
</dbReference>
<protein>
    <submittedName>
        <fullName evidence="2">Uncharacterized protein</fullName>
    </submittedName>
</protein>
<dbReference type="SUPFAM" id="SSF53254">
    <property type="entry name" value="Phosphoglycerate mutase-like"/>
    <property type="match status" value="1"/>
</dbReference>
<accession>A0AAW1SCJ2</accession>
<feature type="compositionally biased region" description="Polar residues" evidence="1">
    <location>
        <begin position="145"/>
        <end position="158"/>
    </location>
</feature>
<feature type="region of interest" description="Disordered" evidence="1">
    <location>
        <begin position="139"/>
        <end position="158"/>
    </location>
</feature>
<dbReference type="Gene3D" id="3.40.50.1240">
    <property type="entry name" value="Phosphoglycerate mutase-like"/>
    <property type="match status" value="1"/>
</dbReference>
<name>A0AAW1SCJ2_9CHLO</name>
<keyword evidence="3" id="KW-1185">Reference proteome</keyword>
<evidence type="ECO:0000313" key="2">
    <source>
        <dbReference type="EMBL" id="KAK9843377.1"/>
    </source>
</evidence>
<comment type="caution">
    <text evidence="2">The sequence shown here is derived from an EMBL/GenBank/DDBJ whole genome shotgun (WGS) entry which is preliminary data.</text>
</comment>
<proteinExistence type="predicted"/>
<organism evidence="2 3">
    <name type="scientific">Apatococcus fuscideae</name>
    <dbReference type="NCBI Taxonomy" id="2026836"/>
    <lineage>
        <taxon>Eukaryota</taxon>
        <taxon>Viridiplantae</taxon>
        <taxon>Chlorophyta</taxon>
        <taxon>core chlorophytes</taxon>
        <taxon>Trebouxiophyceae</taxon>
        <taxon>Chlorellales</taxon>
        <taxon>Chlorellaceae</taxon>
        <taxon>Apatococcus</taxon>
    </lineage>
</organism>
<evidence type="ECO:0000256" key="1">
    <source>
        <dbReference type="SAM" id="MobiDB-lite"/>
    </source>
</evidence>
<gene>
    <name evidence="2" type="ORF">WJX84_003965</name>
</gene>
<dbReference type="InterPro" id="IPR029033">
    <property type="entry name" value="His_PPase_superfam"/>
</dbReference>
<evidence type="ECO:0000313" key="3">
    <source>
        <dbReference type="Proteomes" id="UP001485043"/>
    </source>
</evidence>